<feature type="region of interest" description="Disordered" evidence="1">
    <location>
        <begin position="119"/>
        <end position="190"/>
    </location>
</feature>
<gene>
    <name evidence="2" type="ORF">BCR34DRAFT_305537</name>
</gene>
<feature type="compositionally biased region" description="Polar residues" evidence="1">
    <location>
        <begin position="174"/>
        <end position="190"/>
    </location>
</feature>
<dbReference type="Proteomes" id="UP000193144">
    <property type="component" value="Unassembled WGS sequence"/>
</dbReference>
<feature type="compositionally biased region" description="Polar residues" evidence="1">
    <location>
        <begin position="147"/>
        <end position="162"/>
    </location>
</feature>
<evidence type="ECO:0000313" key="2">
    <source>
        <dbReference type="EMBL" id="ORY12226.1"/>
    </source>
</evidence>
<dbReference type="EMBL" id="MCFA01000053">
    <property type="protein sequence ID" value="ORY12226.1"/>
    <property type="molecule type" value="Genomic_DNA"/>
</dbReference>
<keyword evidence="3" id="KW-1185">Reference proteome</keyword>
<protein>
    <submittedName>
        <fullName evidence="2">Uncharacterized protein</fullName>
    </submittedName>
</protein>
<evidence type="ECO:0000313" key="3">
    <source>
        <dbReference type="Proteomes" id="UP000193144"/>
    </source>
</evidence>
<sequence>MGRDVAEFKIISLSTMNLDRETNLTSSRGKSSECNNNGISIITPMSEALSFTRLFPQVDGDGGMMDAVRPESHEKIQYSSPSSISLTYRNNETRVFQYTKKTNRTHYLDWMASQLLNTQSSSSNPLPIRPLPRLKRPLTPELPNALPQESLTSRHSIPTRNPQWFPRKKLNAFHSASPSTRDPLSSSRNV</sequence>
<name>A0A1Y1ZPR4_9PLEO</name>
<evidence type="ECO:0000256" key="1">
    <source>
        <dbReference type="SAM" id="MobiDB-lite"/>
    </source>
</evidence>
<comment type="caution">
    <text evidence="2">The sequence shown here is derived from an EMBL/GenBank/DDBJ whole genome shotgun (WGS) entry which is preliminary data.</text>
</comment>
<dbReference type="AlphaFoldDB" id="A0A1Y1ZPR4"/>
<reference evidence="2 3" key="1">
    <citation type="submission" date="2016-07" db="EMBL/GenBank/DDBJ databases">
        <title>Pervasive Adenine N6-methylation of Active Genes in Fungi.</title>
        <authorList>
            <consortium name="DOE Joint Genome Institute"/>
            <person name="Mondo S.J."/>
            <person name="Dannebaum R.O."/>
            <person name="Kuo R.C."/>
            <person name="Labutti K."/>
            <person name="Haridas S."/>
            <person name="Kuo A."/>
            <person name="Salamov A."/>
            <person name="Ahrendt S.R."/>
            <person name="Lipzen A."/>
            <person name="Sullivan W."/>
            <person name="Andreopoulos W.B."/>
            <person name="Clum A."/>
            <person name="Lindquist E."/>
            <person name="Daum C."/>
            <person name="Ramamoorthy G.K."/>
            <person name="Gryganskyi A."/>
            <person name="Culley D."/>
            <person name="Magnuson J.K."/>
            <person name="James T.Y."/>
            <person name="O'Malley M.A."/>
            <person name="Stajich J.E."/>
            <person name="Spatafora J.W."/>
            <person name="Visel A."/>
            <person name="Grigoriev I.V."/>
        </authorList>
    </citation>
    <scope>NUCLEOTIDE SEQUENCE [LARGE SCALE GENOMIC DNA]</scope>
    <source>
        <strain evidence="2 3">CBS 115471</strain>
    </source>
</reference>
<organism evidence="2 3">
    <name type="scientific">Clohesyomyces aquaticus</name>
    <dbReference type="NCBI Taxonomy" id="1231657"/>
    <lineage>
        <taxon>Eukaryota</taxon>
        <taxon>Fungi</taxon>
        <taxon>Dikarya</taxon>
        <taxon>Ascomycota</taxon>
        <taxon>Pezizomycotina</taxon>
        <taxon>Dothideomycetes</taxon>
        <taxon>Pleosporomycetidae</taxon>
        <taxon>Pleosporales</taxon>
        <taxon>Lindgomycetaceae</taxon>
        <taxon>Clohesyomyces</taxon>
    </lineage>
</organism>
<proteinExistence type="predicted"/>
<accession>A0A1Y1ZPR4</accession>